<dbReference type="SMART" id="SM00256">
    <property type="entry name" value="FBOX"/>
    <property type="match status" value="1"/>
</dbReference>
<dbReference type="EMBL" id="JAMFTS010000005">
    <property type="protein sequence ID" value="KAJ4745622.1"/>
    <property type="molecule type" value="Genomic_DNA"/>
</dbReference>
<sequence>MEELDRISDLPTELKENILVRLPVKEAVRTCCLSSNWRLAWSSIPEFVYDIDKYSISTPDILPHEYRAEDPVKMVQFVDNFLASHDGSIRKFVIIADGMICSEALDRWIGVLLRKEIEEFRITFHNWWKVPSTFWNLQCLREVVLRCSKCTIELPRAFKGFKLLKSLGLSRYLMYKYDMELSIKFYHLRTLLIKMNFACQREASVVRQLFRRAPNLQKLTVEEANIYYAYTSVTSEEWAQYTVLENLKFVEINNFFDNHKAVLLFVEFLLASTPVLEELHFEKKINYPEFFQKLLRLKRTSKKAKIILPKN</sequence>
<dbReference type="Proteomes" id="UP001140206">
    <property type="component" value="Chromosome 5"/>
</dbReference>
<dbReference type="InterPro" id="IPR032675">
    <property type="entry name" value="LRR_dom_sf"/>
</dbReference>
<dbReference type="SUPFAM" id="SSF52047">
    <property type="entry name" value="RNI-like"/>
    <property type="match status" value="1"/>
</dbReference>
<dbReference type="Pfam" id="PF00646">
    <property type="entry name" value="F-box"/>
    <property type="match status" value="1"/>
</dbReference>
<reference evidence="2" key="1">
    <citation type="submission" date="2022-08" db="EMBL/GenBank/DDBJ databases">
        <authorList>
            <person name="Marques A."/>
        </authorList>
    </citation>
    <scope>NUCLEOTIDE SEQUENCE</scope>
    <source>
        <strain evidence="2">RhyPub2mFocal</strain>
        <tissue evidence="2">Leaves</tissue>
    </source>
</reference>
<dbReference type="AlphaFoldDB" id="A0AAV8BTL4"/>
<evidence type="ECO:0000259" key="1">
    <source>
        <dbReference type="SMART" id="SM00256"/>
    </source>
</evidence>
<feature type="domain" description="F-box" evidence="1">
    <location>
        <begin position="10"/>
        <end position="50"/>
    </location>
</feature>
<evidence type="ECO:0000313" key="3">
    <source>
        <dbReference type="Proteomes" id="UP001140206"/>
    </source>
</evidence>
<dbReference type="InterPro" id="IPR036047">
    <property type="entry name" value="F-box-like_dom_sf"/>
</dbReference>
<dbReference type="SUPFAM" id="SSF81383">
    <property type="entry name" value="F-box domain"/>
    <property type="match status" value="1"/>
</dbReference>
<dbReference type="InterPro" id="IPR001810">
    <property type="entry name" value="F-box_dom"/>
</dbReference>
<name>A0AAV8BTL4_9POAL</name>
<dbReference type="Gene3D" id="3.80.10.10">
    <property type="entry name" value="Ribonuclease Inhibitor"/>
    <property type="match status" value="1"/>
</dbReference>
<organism evidence="2 3">
    <name type="scientific">Rhynchospora pubera</name>
    <dbReference type="NCBI Taxonomy" id="906938"/>
    <lineage>
        <taxon>Eukaryota</taxon>
        <taxon>Viridiplantae</taxon>
        <taxon>Streptophyta</taxon>
        <taxon>Embryophyta</taxon>
        <taxon>Tracheophyta</taxon>
        <taxon>Spermatophyta</taxon>
        <taxon>Magnoliopsida</taxon>
        <taxon>Liliopsida</taxon>
        <taxon>Poales</taxon>
        <taxon>Cyperaceae</taxon>
        <taxon>Cyperoideae</taxon>
        <taxon>Rhynchosporeae</taxon>
        <taxon>Rhynchospora</taxon>
    </lineage>
</organism>
<dbReference type="PANTHER" id="PTHR31639:SF285">
    <property type="entry name" value="OS01G0730200 PROTEIN"/>
    <property type="match status" value="1"/>
</dbReference>
<protein>
    <submittedName>
        <fullName evidence="2">F-box/RNI/FBD-like domain protein</fullName>
    </submittedName>
</protein>
<gene>
    <name evidence="2" type="ORF">LUZ62_080027</name>
</gene>
<evidence type="ECO:0000313" key="2">
    <source>
        <dbReference type="EMBL" id="KAJ4745622.1"/>
    </source>
</evidence>
<dbReference type="PANTHER" id="PTHR31639">
    <property type="entry name" value="F-BOX PROTEIN-LIKE"/>
    <property type="match status" value="1"/>
</dbReference>
<accession>A0AAV8BTL4</accession>
<keyword evidence="3" id="KW-1185">Reference proteome</keyword>
<comment type="caution">
    <text evidence="2">The sequence shown here is derived from an EMBL/GenBank/DDBJ whole genome shotgun (WGS) entry which is preliminary data.</text>
</comment>
<proteinExistence type="predicted"/>